<gene>
    <name evidence="2" type="ORF">DFR64_0880</name>
</gene>
<dbReference type="AlphaFoldDB" id="A0A347ZSY5"/>
<feature type="domain" description="Pyruvate kinase C-terminal" evidence="1">
    <location>
        <begin position="20"/>
        <end position="161"/>
    </location>
</feature>
<keyword evidence="3" id="KW-1185">Reference proteome</keyword>
<dbReference type="PIRSF" id="PIRSF016138">
    <property type="entry name" value="UCP016138"/>
    <property type="match status" value="1"/>
</dbReference>
<protein>
    <recommendedName>
        <fullName evidence="1">Pyruvate kinase C-terminal domain-containing protein</fullName>
    </recommendedName>
</protein>
<dbReference type="InterPro" id="IPR015074">
    <property type="entry name" value="DUF1867"/>
</dbReference>
<dbReference type="RefSeq" id="WP_116224157.1">
    <property type="nucleotide sequence ID" value="NZ_AP018437.1"/>
</dbReference>
<comment type="caution">
    <text evidence="2">The sequence shown here is derived from an EMBL/GenBank/DDBJ whole genome shotgun (WGS) entry which is preliminary data.</text>
</comment>
<name>A0A347ZSY5_9CHLR</name>
<evidence type="ECO:0000313" key="2">
    <source>
        <dbReference type="EMBL" id="REG11008.1"/>
    </source>
</evidence>
<dbReference type="Pfam" id="PF02887">
    <property type="entry name" value="PK_C"/>
    <property type="match status" value="1"/>
</dbReference>
<dbReference type="Proteomes" id="UP000256388">
    <property type="component" value="Unassembled WGS sequence"/>
</dbReference>
<dbReference type="EMBL" id="QUMS01000001">
    <property type="protein sequence ID" value="REG11008.1"/>
    <property type="molecule type" value="Genomic_DNA"/>
</dbReference>
<dbReference type="SUPFAM" id="SSF52935">
    <property type="entry name" value="PK C-terminal domain-like"/>
    <property type="match status" value="1"/>
</dbReference>
<evidence type="ECO:0000313" key="3">
    <source>
        <dbReference type="Proteomes" id="UP000256388"/>
    </source>
</evidence>
<evidence type="ECO:0000259" key="1">
    <source>
        <dbReference type="Pfam" id="PF02887"/>
    </source>
</evidence>
<dbReference type="InterPro" id="IPR015795">
    <property type="entry name" value="Pyrv_Knase_C"/>
</dbReference>
<dbReference type="OrthoDB" id="9782984at2"/>
<organism evidence="2 3">
    <name type="scientific">Pelolinea submarina</name>
    <dbReference type="NCBI Taxonomy" id="913107"/>
    <lineage>
        <taxon>Bacteria</taxon>
        <taxon>Bacillati</taxon>
        <taxon>Chloroflexota</taxon>
        <taxon>Anaerolineae</taxon>
        <taxon>Anaerolineales</taxon>
        <taxon>Anaerolineaceae</taxon>
        <taxon>Pelolinea</taxon>
    </lineage>
</organism>
<sequence>MAEISSKITYFLKPGKENTERVLELAGEKAKELHLSTILVASTTGFTAARAVGMFPGLNIVVVTHAAGYMEADAQEFDPAVRSQVEAAGARVLTAQHTFAGVNRAIRQTLGGYQPDEIIASVLRLFGQGMKVVCEIAMMAADAGLVSCKTPLIAVAGTHRGADLGVVLIPANSSRFFDLEIIEIFCMPSRHHPE</sequence>
<dbReference type="Gene3D" id="3.40.1380.20">
    <property type="entry name" value="Pyruvate kinase, C-terminal domain"/>
    <property type="match status" value="1"/>
</dbReference>
<dbReference type="InterPro" id="IPR036918">
    <property type="entry name" value="Pyrv_Knase_C_sf"/>
</dbReference>
<proteinExistence type="predicted"/>
<reference evidence="2 3" key="1">
    <citation type="submission" date="2018-08" db="EMBL/GenBank/DDBJ databases">
        <title>Genomic Encyclopedia of Type Strains, Phase IV (KMG-IV): sequencing the most valuable type-strain genomes for metagenomic binning, comparative biology and taxonomic classification.</title>
        <authorList>
            <person name="Goeker M."/>
        </authorList>
    </citation>
    <scope>NUCLEOTIDE SEQUENCE [LARGE SCALE GENOMIC DNA]</scope>
    <source>
        <strain evidence="2 3">DSM 23923</strain>
    </source>
</reference>
<accession>A0A347ZSY5</accession>